<dbReference type="GO" id="GO:0005524">
    <property type="term" value="F:ATP binding"/>
    <property type="evidence" value="ECO:0007669"/>
    <property type="project" value="UniProtKB-UniRule"/>
</dbReference>
<dbReference type="InterPro" id="IPR019539">
    <property type="entry name" value="GalKase_N"/>
</dbReference>
<dbReference type="PRINTS" id="PR00473">
    <property type="entry name" value="GALCTOKINASE"/>
</dbReference>
<dbReference type="SUPFAM" id="SSF55060">
    <property type="entry name" value="GHMP Kinase, C-terminal domain"/>
    <property type="match status" value="1"/>
</dbReference>
<dbReference type="NCBIfam" id="TIGR00131">
    <property type="entry name" value="gal_kin"/>
    <property type="match status" value="1"/>
</dbReference>
<accession>A0A5C0XN64</accession>
<dbReference type="FunFam" id="3.30.230.10:FF:000126">
    <property type="entry name" value="Galactokinase"/>
    <property type="match status" value="1"/>
</dbReference>
<reference evidence="17 18" key="1">
    <citation type="submission" date="2017-08" db="EMBL/GenBank/DDBJ databases">
        <title>Resequencing and Reannotation of the genome of Pyrococcus furiosus type strain DSM3638.</title>
        <authorList>
            <person name="Reichelt R.M."/>
            <person name="Bunk B."/>
        </authorList>
    </citation>
    <scope>NUCLEOTIDE SEQUENCE [LARGE SCALE GENOMIC DNA]</scope>
    <source>
        <strain evidence="17 18">DSM 3638</strain>
    </source>
</reference>
<evidence type="ECO:0000256" key="8">
    <source>
        <dbReference type="ARBA" id="ARBA00022842"/>
    </source>
</evidence>
<dbReference type="InterPro" id="IPR020568">
    <property type="entry name" value="Ribosomal_Su5_D2-typ_SF"/>
</dbReference>
<dbReference type="NCBIfam" id="NF003006">
    <property type="entry name" value="PRK03817.1"/>
    <property type="match status" value="1"/>
</dbReference>
<evidence type="ECO:0000256" key="1">
    <source>
        <dbReference type="ARBA" id="ARBA00006566"/>
    </source>
</evidence>
<protein>
    <recommendedName>
        <fullName evidence="12 13">Galactokinase</fullName>
        <ecNumber evidence="12 13">2.7.1.6</ecNumber>
    </recommendedName>
    <alternativeName>
        <fullName evidence="12">Galactose kinase</fullName>
    </alternativeName>
</protein>
<dbReference type="Pfam" id="PF10509">
    <property type="entry name" value="GalKase_gal_bdg"/>
    <property type="match status" value="1"/>
</dbReference>
<dbReference type="InterPro" id="IPR014721">
    <property type="entry name" value="Ribsml_uS5_D2-typ_fold_subgr"/>
</dbReference>
<feature type="binding site" evidence="12">
    <location>
        <begin position="17"/>
        <end position="20"/>
    </location>
    <ligand>
        <name>substrate</name>
    </ligand>
</feature>
<feature type="binding site" evidence="12">
    <location>
        <position position="200"/>
    </location>
    <ligand>
        <name>substrate</name>
    </ligand>
</feature>
<dbReference type="InterPro" id="IPR019741">
    <property type="entry name" value="Galactokinase_CS"/>
</dbReference>
<evidence type="ECO:0000313" key="17">
    <source>
        <dbReference type="EMBL" id="QEK78159.1"/>
    </source>
</evidence>
<feature type="binding site" evidence="12">
    <location>
        <begin position="101"/>
        <end position="107"/>
    </location>
    <ligand>
        <name>ATP</name>
        <dbReference type="ChEBI" id="CHEBI:30616"/>
    </ligand>
</feature>
<dbReference type="GO" id="GO:0005829">
    <property type="term" value="C:cytosol"/>
    <property type="evidence" value="ECO:0007669"/>
    <property type="project" value="TreeGrafter"/>
</dbReference>
<dbReference type="OrthoDB" id="116110at2157"/>
<evidence type="ECO:0000256" key="9">
    <source>
        <dbReference type="ARBA" id="ARBA00023144"/>
    </source>
</evidence>
<dbReference type="InterPro" id="IPR013750">
    <property type="entry name" value="GHMP_kinase_C_dom"/>
</dbReference>
<dbReference type="FunFam" id="3.30.70.890:FF:000001">
    <property type="entry name" value="Galactokinase"/>
    <property type="match status" value="1"/>
</dbReference>
<dbReference type="PANTHER" id="PTHR10457:SF7">
    <property type="entry name" value="GALACTOKINASE-RELATED"/>
    <property type="match status" value="1"/>
</dbReference>
<dbReference type="HAMAP" id="MF_00246">
    <property type="entry name" value="Galactokinase"/>
    <property type="match status" value="1"/>
</dbReference>
<keyword evidence="9 12" id="KW-0299">Galactose metabolism</keyword>
<evidence type="ECO:0000256" key="5">
    <source>
        <dbReference type="ARBA" id="ARBA00022741"/>
    </source>
</evidence>
<evidence type="ECO:0000256" key="13">
    <source>
        <dbReference type="NCBIfam" id="TIGR00131"/>
    </source>
</evidence>
<dbReference type="SMR" id="A0A5C0XN64"/>
<comment type="catalytic activity">
    <reaction evidence="11 12">
        <text>alpha-D-galactose + ATP = alpha-D-galactose 1-phosphate + ADP + H(+)</text>
        <dbReference type="Rhea" id="RHEA:13553"/>
        <dbReference type="ChEBI" id="CHEBI:15378"/>
        <dbReference type="ChEBI" id="CHEBI:28061"/>
        <dbReference type="ChEBI" id="CHEBI:30616"/>
        <dbReference type="ChEBI" id="CHEBI:58336"/>
        <dbReference type="ChEBI" id="CHEBI:456216"/>
        <dbReference type="EC" id="2.7.1.6"/>
    </reaction>
</comment>
<evidence type="ECO:0000256" key="12">
    <source>
        <dbReference type="HAMAP-Rule" id="MF_00246"/>
    </source>
</evidence>
<evidence type="ECO:0000256" key="11">
    <source>
        <dbReference type="ARBA" id="ARBA00052659"/>
    </source>
</evidence>
<evidence type="ECO:0000256" key="4">
    <source>
        <dbReference type="ARBA" id="ARBA00022723"/>
    </source>
</evidence>
<dbReference type="PROSITE" id="PS00106">
    <property type="entry name" value="GALACTOKINASE"/>
    <property type="match status" value="1"/>
</dbReference>
<feature type="binding site" evidence="12">
    <location>
        <position position="49"/>
    </location>
    <ligand>
        <name>ATP</name>
        <dbReference type="ChEBI" id="CHEBI:30616"/>
    </ligand>
</feature>
<dbReference type="GO" id="GO:0004335">
    <property type="term" value="F:galactokinase activity"/>
    <property type="evidence" value="ECO:0007669"/>
    <property type="project" value="UniProtKB-UniRule"/>
</dbReference>
<dbReference type="PRINTS" id="PR00959">
    <property type="entry name" value="MEVGALKINASE"/>
</dbReference>
<dbReference type="InterPro" id="IPR006206">
    <property type="entry name" value="Mevalonate/galactokinase"/>
</dbReference>
<dbReference type="Pfam" id="PF00288">
    <property type="entry name" value="GHMP_kinases_N"/>
    <property type="match status" value="1"/>
</dbReference>
<feature type="binding site" evidence="12">
    <location>
        <position position="107"/>
    </location>
    <ligand>
        <name>Mg(2+)</name>
        <dbReference type="ChEBI" id="CHEBI:18420"/>
    </ligand>
</feature>
<evidence type="ECO:0000259" key="15">
    <source>
        <dbReference type="Pfam" id="PF08544"/>
    </source>
</evidence>
<dbReference type="UniPathway" id="UPA00214"/>
<comment type="pathway">
    <text evidence="12">Carbohydrate metabolism; galactose metabolism.</text>
</comment>
<dbReference type="GO" id="GO:0000287">
    <property type="term" value="F:magnesium ion binding"/>
    <property type="evidence" value="ECO:0007669"/>
    <property type="project" value="UniProtKB-UniRule"/>
</dbReference>
<comment type="function">
    <text evidence="12">Catalyzes the transfer of the gamma-phosphate of ATP to D-galactose to form alpha-D-galactose-1-phosphate (Gal-1-P).</text>
</comment>
<evidence type="ECO:0000256" key="2">
    <source>
        <dbReference type="ARBA" id="ARBA00022490"/>
    </source>
</evidence>
<keyword evidence="7 12" id="KW-0067">ATP-binding</keyword>
<comment type="similarity">
    <text evidence="1 12">Belongs to the GHMP kinase family. GalK subfamily.</text>
</comment>
<dbReference type="InterPro" id="IPR006204">
    <property type="entry name" value="GHMP_kinase_N_dom"/>
</dbReference>
<dbReference type="Gene3D" id="3.30.230.10">
    <property type="match status" value="1"/>
</dbReference>
<evidence type="ECO:0000256" key="3">
    <source>
        <dbReference type="ARBA" id="ARBA00022679"/>
    </source>
</evidence>
<evidence type="ECO:0000256" key="6">
    <source>
        <dbReference type="ARBA" id="ARBA00022777"/>
    </source>
</evidence>
<dbReference type="AlphaFoldDB" id="A0A5C0XN64"/>
<dbReference type="Proteomes" id="UP000324354">
    <property type="component" value="Chromosome"/>
</dbReference>
<feature type="site" description="Transition state stabilizer" evidence="12">
    <location>
        <position position="11"/>
    </location>
</feature>
<keyword evidence="5 12" id="KW-0547">Nucleotide-binding</keyword>
<dbReference type="InterPro" id="IPR000705">
    <property type="entry name" value="Galactokinase"/>
</dbReference>
<dbReference type="GeneID" id="13302255"/>
<feature type="domain" description="GHMP kinase C-terminal" evidence="15">
    <location>
        <begin position="252"/>
        <end position="331"/>
    </location>
</feature>
<feature type="active site" description="Proton acceptor" evidence="12">
    <location>
        <position position="151"/>
    </location>
</feature>
<evidence type="ECO:0000256" key="7">
    <source>
        <dbReference type="ARBA" id="ARBA00022840"/>
    </source>
</evidence>
<evidence type="ECO:0000259" key="16">
    <source>
        <dbReference type="Pfam" id="PF10509"/>
    </source>
</evidence>
<evidence type="ECO:0000256" key="10">
    <source>
        <dbReference type="ARBA" id="ARBA00023277"/>
    </source>
</evidence>
<dbReference type="RefSeq" id="WP_011011563.1">
    <property type="nucleotide sequence ID" value="NC_003413.1"/>
</dbReference>
<dbReference type="GeneID" id="41712245"/>
<comment type="subcellular location">
    <subcellularLocation>
        <location evidence="12">Cytoplasm</location>
    </subcellularLocation>
</comment>
<dbReference type="EMBL" id="CP023154">
    <property type="protein sequence ID" value="QEK78159.1"/>
    <property type="molecule type" value="Genomic_DNA"/>
</dbReference>
<feature type="domain" description="GHMP kinase N-terminal" evidence="14">
    <location>
        <begin position="72"/>
        <end position="159"/>
    </location>
</feature>
<dbReference type="PANTHER" id="PTHR10457">
    <property type="entry name" value="MEVALONATE KINASE/GALACTOKINASE"/>
    <property type="match status" value="1"/>
</dbReference>
<keyword evidence="10 12" id="KW-0119">Carbohydrate metabolism</keyword>
<dbReference type="InterPro" id="IPR036554">
    <property type="entry name" value="GHMP_kinase_C_sf"/>
</dbReference>
<keyword evidence="4 12" id="KW-0479">Metal-binding</keyword>
<feature type="binding site" evidence="12">
    <location>
        <position position="139"/>
    </location>
    <ligand>
        <name>Mg(2+)</name>
        <dbReference type="ChEBI" id="CHEBI:18420"/>
    </ligand>
</feature>
<keyword evidence="6 12" id="KW-0418">Kinase</keyword>
<dbReference type="InterPro" id="IPR022963">
    <property type="entry name" value="Galactokinase_bac"/>
</dbReference>
<dbReference type="Gene3D" id="3.30.70.890">
    <property type="entry name" value="GHMP kinase, C-terminal domain"/>
    <property type="match status" value="1"/>
</dbReference>
<dbReference type="EC" id="2.7.1.6" evidence="12 13"/>
<gene>
    <name evidence="12" type="primary">galK</name>
    <name evidence="17" type="ORF">PFDSM3638_02210</name>
</gene>
<dbReference type="SUPFAM" id="SSF54211">
    <property type="entry name" value="Ribosomal protein S5 domain 2-like"/>
    <property type="match status" value="1"/>
</dbReference>
<feature type="domain" description="Galactokinase N-terminal" evidence="16">
    <location>
        <begin position="4"/>
        <end position="39"/>
    </location>
</feature>
<keyword evidence="3 12" id="KW-0808">Transferase</keyword>
<sequence>MSKITVKSPGRVNLIGEHTDYTYGYVMPMAIDLYTIITAEKYDKVQLYSEHFNEEKTFTLDNLTKEGSWIDYVKGVLWVLIQEGYKIGGLKGKITGDLPLGAGLSSSASFEVGILEVLNQLYNLNIDPLKKALLAKKAENEFVGVPCGILDQFAVVFGKKDNVIFLDTQTLQYEYIPFPKDVSVLVFYTGVKRELASSEYAERKRIAEESLRILGKESSKEVTEKDLGKLPPLHRKFFSYIVRENARVLEVRDALKEGDIEKVGKILTTAHWDLAENYRVSCEELDFFVKKAMELGAYGARLTGAGFGGSAIALVDKDKAKTIGDAILREYLAKFSWKAKYFVVKPSDGVGV</sequence>
<dbReference type="KEGG" id="pfu:PF0445"/>
<evidence type="ECO:0000313" key="18">
    <source>
        <dbReference type="Proteomes" id="UP000324354"/>
    </source>
</evidence>
<proteinExistence type="inferred from homology"/>
<dbReference type="GO" id="GO:0006012">
    <property type="term" value="P:galactose metabolic process"/>
    <property type="evidence" value="ECO:0007669"/>
    <property type="project" value="UniProtKB-UniRule"/>
</dbReference>
<dbReference type="InterPro" id="IPR006203">
    <property type="entry name" value="GHMP_knse_ATP-bd_CS"/>
</dbReference>
<dbReference type="PROSITE" id="PS00627">
    <property type="entry name" value="GHMP_KINASES_ATP"/>
    <property type="match status" value="1"/>
</dbReference>
<organism evidence="17 18">
    <name type="scientific">Pyrococcus furiosus (strain ATCC 43587 / DSM 3638 / JCM 8422 / Vc1)</name>
    <dbReference type="NCBI Taxonomy" id="186497"/>
    <lineage>
        <taxon>Archaea</taxon>
        <taxon>Methanobacteriati</taxon>
        <taxon>Methanobacteriota</taxon>
        <taxon>Thermococci</taxon>
        <taxon>Thermococcales</taxon>
        <taxon>Thermococcaceae</taxon>
        <taxon>Pyrococcus</taxon>
    </lineage>
</organism>
<keyword evidence="8 12" id="KW-0460">Magnesium</keyword>
<name>A0A5C0XN64_PYRFU</name>
<dbReference type="PIRSF" id="PIRSF000530">
    <property type="entry name" value="Galactokinase"/>
    <property type="match status" value="1"/>
</dbReference>
<dbReference type="Pfam" id="PF08544">
    <property type="entry name" value="GHMP_kinases_C"/>
    <property type="match status" value="1"/>
</dbReference>
<keyword evidence="2 12" id="KW-0963">Cytoplasm</keyword>
<evidence type="ECO:0000259" key="14">
    <source>
        <dbReference type="Pfam" id="PF00288"/>
    </source>
</evidence>